<dbReference type="EMBL" id="JBIPKE010000020">
    <property type="protein sequence ID" value="MFH6985849.1"/>
    <property type="molecule type" value="Genomic_DNA"/>
</dbReference>
<dbReference type="SUPFAM" id="SSF51905">
    <property type="entry name" value="FAD/NAD(P)-binding domain"/>
    <property type="match status" value="1"/>
</dbReference>
<evidence type="ECO:0000313" key="8">
    <source>
        <dbReference type="Proteomes" id="UP001610063"/>
    </source>
</evidence>
<keyword evidence="5" id="KW-0411">Iron-sulfur</keyword>
<accession>A0ABW7NIS5</accession>
<evidence type="ECO:0000313" key="7">
    <source>
        <dbReference type="EMBL" id="MFH6985849.1"/>
    </source>
</evidence>
<evidence type="ECO:0000256" key="1">
    <source>
        <dbReference type="ARBA" id="ARBA00022485"/>
    </source>
</evidence>
<keyword evidence="2" id="KW-0479">Metal-binding</keyword>
<keyword evidence="4" id="KW-0408">Iron</keyword>
<comment type="caution">
    <text evidence="7">The sequence shown here is derived from an EMBL/GenBank/DDBJ whole genome shotgun (WGS) entry which is preliminary data.</text>
</comment>
<evidence type="ECO:0000256" key="5">
    <source>
        <dbReference type="ARBA" id="ARBA00023014"/>
    </source>
</evidence>
<proteinExistence type="predicted"/>
<keyword evidence="8" id="KW-1185">Reference proteome</keyword>
<dbReference type="PANTHER" id="PTHR43498:SF1">
    <property type="entry name" value="COB--COM HETERODISULFIDE REDUCTASE IRON-SULFUR SUBUNIT A"/>
    <property type="match status" value="1"/>
</dbReference>
<dbReference type="InterPro" id="IPR036188">
    <property type="entry name" value="FAD/NAD-bd_sf"/>
</dbReference>
<keyword evidence="6" id="KW-0732">Signal</keyword>
<name>A0ABW7NIS5_9BACT</name>
<sequence length="550" mass="62821">MFRLKTSRFRNSIFVALIFLSLSTYAQYDICVYGETSAGVTAAVQAGRMGKNVVLISNTNHVGGTTTSGLTATDINSHLSIGGLSREFYQRIYQYYLHPAAWKNQDREEYFESIVKRVFQGKRDSLSMQWVYESHVAEDIMRTMLLEAGVKVVFNQRLDLDNGVFKNGKSIERIKMESGEEYTAQVFIDATYEGDLMARAGVSYAYGRDSNKDFNETYNGFRMNDIIGVQSESGEISVDPYLREGDPSSGLLPFIENNPDIKPGSADKRMQSYCYRLTLTDDPNNMLPIEKPENYNPLWYEVQARQLELDPNIPLRKKLITLTPMPNRKTDTNHLDFVGANYDYTEGDYETREKIAQMHKDYALGKLWFLGNDPRVPENIREEMQNWGLAKDEFIDNGNFPHQLYVREARRMMSDYVMTEHNCTGNEIAPESVGLATYWLDCHYVSTVVDEKGQLRREGTYWMGTPNYPISYQSIRPKKKECDNLLVPVCLSASHVAFGSIRMEPVYMVLGQSAATAAVLSIENGQSVQDVPYEQLEERLIQDGQILRRD</sequence>
<evidence type="ECO:0000256" key="3">
    <source>
        <dbReference type="ARBA" id="ARBA00023002"/>
    </source>
</evidence>
<dbReference type="EC" id="1.-.-.-" evidence="7"/>
<keyword evidence="3 7" id="KW-0560">Oxidoreductase</keyword>
<protein>
    <submittedName>
        <fullName evidence="7">FAD-dependent oxidoreductase</fullName>
        <ecNumber evidence="7">1.-.-.-</ecNumber>
    </submittedName>
</protein>
<evidence type="ECO:0000256" key="6">
    <source>
        <dbReference type="SAM" id="SignalP"/>
    </source>
</evidence>
<dbReference type="PANTHER" id="PTHR43498">
    <property type="entry name" value="FERREDOXIN:COB-COM HETERODISULFIDE REDUCTASE SUBUNIT A"/>
    <property type="match status" value="1"/>
</dbReference>
<dbReference type="Gene3D" id="3.50.50.60">
    <property type="entry name" value="FAD/NAD(P)-binding domain"/>
    <property type="match status" value="1"/>
</dbReference>
<gene>
    <name evidence="7" type="ORF">ACHKAR_20510</name>
</gene>
<evidence type="ECO:0000256" key="4">
    <source>
        <dbReference type="ARBA" id="ARBA00023004"/>
    </source>
</evidence>
<dbReference type="GO" id="GO:0016491">
    <property type="term" value="F:oxidoreductase activity"/>
    <property type="evidence" value="ECO:0007669"/>
    <property type="project" value="UniProtKB-KW"/>
</dbReference>
<reference evidence="7 8" key="1">
    <citation type="journal article" date="2013" name="Int. J. Syst. Evol. Microbiol.">
        <title>Marinoscillum luteum sp. nov., isolated from marine sediment.</title>
        <authorList>
            <person name="Cha I.T."/>
            <person name="Park S.J."/>
            <person name="Kim S.J."/>
            <person name="Kim J.G."/>
            <person name="Jung M.Y."/>
            <person name="Shin K.S."/>
            <person name="Kwon K.K."/>
            <person name="Yang S.H."/>
            <person name="Seo Y.S."/>
            <person name="Rhee S.K."/>
        </authorList>
    </citation>
    <scope>NUCLEOTIDE SEQUENCE [LARGE SCALE GENOMIC DNA]</scope>
    <source>
        <strain evidence="7 8">KCTC 23939</strain>
    </source>
</reference>
<feature type="chain" id="PRO_5045184067" evidence="6">
    <location>
        <begin position="27"/>
        <end position="550"/>
    </location>
</feature>
<keyword evidence="1" id="KW-0004">4Fe-4S</keyword>
<organism evidence="7 8">
    <name type="scientific">Marinoscillum luteum</name>
    <dbReference type="NCBI Taxonomy" id="861051"/>
    <lineage>
        <taxon>Bacteria</taxon>
        <taxon>Pseudomonadati</taxon>
        <taxon>Bacteroidota</taxon>
        <taxon>Cytophagia</taxon>
        <taxon>Cytophagales</taxon>
        <taxon>Reichenbachiellaceae</taxon>
        <taxon>Marinoscillum</taxon>
    </lineage>
</organism>
<dbReference type="Proteomes" id="UP001610063">
    <property type="component" value="Unassembled WGS sequence"/>
</dbReference>
<dbReference type="RefSeq" id="WP_395419283.1">
    <property type="nucleotide sequence ID" value="NZ_JBIPKE010000020.1"/>
</dbReference>
<evidence type="ECO:0000256" key="2">
    <source>
        <dbReference type="ARBA" id="ARBA00022723"/>
    </source>
</evidence>
<dbReference type="InterPro" id="IPR039650">
    <property type="entry name" value="HdrA-like"/>
</dbReference>
<dbReference type="Pfam" id="PF12831">
    <property type="entry name" value="FAD_oxidored"/>
    <property type="match status" value="1"/>
</dbReference>
<feature type="signal peptide" evidence="6">
    <location>
        <begin position="1"/>
        <end position="26"/>
    </location>
</feature>